<keyword evidence="3" id="KW-1185">Reference proteome</keyword>
<proteinExistence type="predicted"/>
<feature type="signal peptide" evidence="1">
    <location>
        <begin position="1"/>
        <end position="19"/>
    </location>
</feature>
<gene>
    <name evidence="2" type="ORF">EI693_11880</name>
</gene>
<accession>A0ABN5TKL9</accession>
<reference evidence="2 3" key="1">
    <citation type="submission" date="2018-12" db="EMBL/GenBank/DDBJ databases">
        <authorList>
            <person name="Li S."/>
            <person name="Yang R."/>
            <person name="Chen G."/>
            <person name="Zou L."/>
            <person name="Zhang C."/>
            <person name="Chen Y."/>
            <person name="Liu Z."/>
            <person name="Li Y."/>
            <person name="Yan Y."/>
            <person name="Huang M."/>
            <person name="Chen T."/>
        </authorList>
    </citation>
    <scope>NUCLEOTIDE SEQUENCE [LARGE SCALE GENOMIC DNA]</scope>
    <source>
        <strain evidence="2 3">2014</strain>
    </source>
</reference>
<evidence type="ECO:0008006" key="4">
    <source>
        <dbReference type="Google" id="ProtNLM"/>
    </source>
</evidence>
<evidence type="ECO:0000313" key="2">
    <source>
        <dbReference type="EMBL" id="AZL73743.1"/>
    </source>
</evidence>
<protein>
    <recommendedName>
        <fullName evidence="4">Porin</fullName>
    </recommendedName>
</protein>
<dbReference type="RefSeq" id="WP_125463861.1">
    <property type="nucleotide sequence ID" value="NZ_CP034337.1"/>
</dbReference>
<evidence type="ECO:0000313" key="3">
    <source>
        <dbReference type="Proteomes" id="UP000272622"/>
    </source>
</evidence>
<feature type="chain" id="PRO_5045510023" description="Porin" evidence="1">
    <location>
        <begin position="20"/>
        <end position="407"/>
    </location>
</feature>
<organism evidence="2 3">
    <name type="scientific">Pseudomonas oryziphila</name>
    <dbReference type="NCBI Taxonomy" id="2894079"/>
    <lineage>
        <taxon>Bacteria</taxon>
        <taxon>Pseudomonadati</taxon>
        <taxon>Pseudomonadota</taxon>
        <taxon>Gammaproteobacteria</taxon>
        <taxon>Pseudomonadales</taxon>
        <taxon>Pseudomonadaceae</taxon>
        <taxon>Pseudomonas</taxon>
    </lineage>
</organism>
<dbReference type="Proteomes" id="UP000272622">
    <property type="component" value="Chromosome"/>
</dbReference>
<dbReference type="EMBL" id="CP034337">
    <property type="protein sequence ID" value="AZL73743.1"/>
    <property type="molecule type" value="Genomic_DNA"/>
</dbReference>
<keyword evidence="1" id="KW-0732">Signal</keyword>
<name>A0ABN5TKL9_9PSED</name>
<sequence length="407" mass="46321">MSRLAVALSAVLGASAAQAQLNIDPSLLLDTRQAVDREGQWALEEFSTQMGLALSGDGPWRFKTLWRGVSERRLDDRFERLEARELFAAYDGERCSHALGVQQVVWGSADRLRLLDVIHPFDRREGYFGDYVQQRRPLAMLNSECQLNDDQALQLLLVPQTREDLVPGPDARFTAFRAKDHLGQSTVTQGRDPDWRDPSQWSGGVRWSSHAAGMDLTLNGWHGWQDEDTYRANLDGGRLGYRRERERRTLLGGSIAAPVGAVVLKAEAAYTPQVYRYVRDPRGFLDVRQADQKQLMLGMDYLAGDWFYGVQYYNQWRGGVDNALDQQRVELFSLAVRREVLQGRLALTSYLAQDLRLNSQYLAVEARLDLDAHWQLRTGIDWFAGDSASFGYYDAQSRWVTGVRYAF</sequence>
<evidence type="ECO:0000256" key="1">
    <source>
        <dbReference type="SAM" id="SignalP"/>
    </source>
</evidence>